<dbReference type="Pfam" id="PF00392">
    <property type="entry name" value="GntR"/>
    <property type="match status" value="1"/>
</dbReference>
<dbReference type="SUPFAM" id="SSF46785">
    <property type="entry name" value="Winged helix' DNA-binding domain"/>
    <property type="match status" value="1"/>
</dbReference>
<dbReference type="InterPro" id="IPR011711">
    <property type="entry name" value="GntR_C"/>
</dbReference>
<keyword evidence="2" id="KW-0238">DNA-binding</keyword>
<dbReference type="SMART" id="SM00345">
    <property type="entry name" value="HTH_GNTR"/>
    <property type="match status" value="1"/>
</dbReference>
<evidence type="ECO:0000313" key="6">
    <source>
        <dbReference type="Proteomes" id="UP000298781"/>
    </source>
</evidence>
<dbReference type="SMART" id="SM00895">
    <property type="entry name" value="FCD"/>
    <property type="match status" value="1"/>
</dbReference>
<dbReference type="GO" id="GO:0003700">
    <property type="term" value="F:DNA-binding transcription factor activity"/>
    <property type="evidence" value="ECO:0007669"/>
    <property type="project" value="InterPro"/>
</dbReference>
<evidence type="ECO:0000256" key="1">
    <source>
        <dbReference type="ARBA" id="ARBA00023015"/>
    </source>
</evidence>
<evidence type="ECO:0000256" key="3">
    <source>
        <dbReference type="ARBA" id="ARBA00023163"/>
    </source>
</evidence>
<dbReference type="GO" id="GO:0003677">
    <property type="term" value="F:DNA binding"/>
    <property type="evidence" value="ECO:0007669"/>
    <property type="project" value="UniProtKB-KW"/>
</dbReference>
<dbReference type="PROSITE" id="PS50949">
    <property type="entry name" value="HTH_GNTR"/>
    <property type="match status" value="1"/>
</dbReference>
<keyword evidence="6" id="KW-1185">Reference proteome</keyword>
<dbReference type="PANTHER" id="PTHR43537:SF5">
    <property type="entry name" value="UXU OPERON TRANSCRIPTIONAL REGULATOR"/>
    <property type="match status" value="1"/>
</dbReference>
<dbReference type="SUPFAM" id="SSF48008">
    <property type="entry name" value="GntR ligand-binding domain-like"/>
    <property type="match status" value="1"/>
</dbReference>
<evidence type="ECO:0000259" key="4">
    <source>
        <dbReference type="PROSITE" id="PS50949"/>
    </source>
</evidence>
<dbReference type="PANTHER" id="PTHR43537">
    <property type="entry name" value="TRANSCRIPTIONAL REGULATOR, GNTR FAMILY"/>
    <property type="match status" value="1"/>
</dbReference>
<feature type="domain" description="HTH gntR-type" evidence="4">
    <location>
        <begin position="14"/>
        <end position="82"/>
    </location>
</feature>
<dbReference type="Proteomes" id="UP000298781">
    <property type="component" value="Chromosome"/>
</dbReference>
<reference evidence="5 6" key="1">
    <citation type="submission" date="2019-04" db="EMBL/GenBank/DDBJ databases">
        <title>Phreatobacter aquaticus sp. nov.</title>
        <authorList>
            <person name="Choi A."/>
        </authorList>
    </citation>
    <scope>NUCLEOTIDE SEQUENCE [LARGE SCALE GENOMIC DNA]</scope>
    <source>
        <strain evidence="5 6">KCTC 52518</strain>
    </source>
</reference>
<proteinExistence type="predicted"/>
<dbReference type="RefSeq" id="WP_136963300.1">
    <property type="nucleotide sequence ID" value="NZ_CP039690.1"/>
</dbReference>
<sequence>MTSETDRFERIQTAPAYQMVAEAIEQQILSGRLQPGDPLGTEADLVRQFKVNRSTVREGIRLLEQGGLIRRDQSRRLHVSLPRYNRLATRVSRALVLHQVTFRELWEASMSLETATVEAAAARATPEDLQELEDNLARMAAARDSQAHAEIDSEFHALIARVSKNRVLQLAREPAGLLFTPTLKMILDTVDAAGPRNLEAHRHIVEACRARDVVVARDWMRRHITDWRRGFEIAGKSLDDPIERTFADHLGLGGAYS</sequence>
<evidence type="ECO:0000256" key="2">
    <source>
        <dbReference type="ARBA" id="ARBA00023125"/>
    </source>
</evidence>
<dbReference type="KEGG" id="pstg:E8M01_28800"/>
<name>A0A4D7BJI9_9HYPH</name>
<dbReference type="InterPro" id="IPR036388">
    <property type="entry name" value="WH-like_DNA-bd_sf"/>
</dbReference>
<keyword evidence="1" id="KW-0805">Transcription regulation</keyword>
<dbReference type="AlphaFoldDB" id="A0A4D7BJI9"/>
<dbReference type="CDD" id="cd07377">
    <property type="entry name" value="WHTH_GntR"/>
    <property type="match status" value="1"/>
</dbReference>
<dbReference type="PRINTS" id="PR00035">
    <property type="entry name" value="HTHGNTR"/>
</dbReference>
<organism evidence="5 6">
    <name type="scientific">Phreatobacter stygius</name>
    <dbReference type="NCBI Taxonomy" id="1940610"/>
    <lineage>
        <taxon>Bacteria</taxon>
        <taxon>Pseudomonadati</taxon>
        <taxon>Pseudomonadota</taxon>
        <taxon>Alphaproteobacteria</taxon>
        <taxon>Hyphomicrobiales</taxon>
        <taxon>Phreatobacteraceae</taxon>
        <taxon>Phreatobacter</taxon>
    </lineage>
</organism>
<protein>
    <submittedName>
        <fullName evidence="5">FadR family transcriptional regulator</fullName>
    </submittedName>
</protein>
<gene>
    <name evidence="5" type="ORF">E8M01_28800</name>
</gene>
<dbReference type="Gene3D" id="1.10.10.10">
    <property type="entry name" value="Winged helix-like DNA-binding domain superfamily/Winged helix DNA-binding domain"/>
    <property type="match status" value="1"/>
</dbReference>
<dbReference type="Gene3D" id="1.20.120.530">
    <property type="entry name" value="GntR ligand-binding domain-like"/>
    <property type="match status" value="1"/>
</dbReference>
<dbReference type="EMBL" id="CP039690">
    <property type="protein sequence ID" value="QCI67877.1"/>
    <property type="molecule type" value="Genomic_DNA"/>
</dbReference>
<dbReference type="OrthoDB" id="9794015at2"/>
<dbReference type="InterPro" id="IPR008920">
    <property type="entry name" value="TF_FadR/GntR_C"/>
</dbReference>
<dbReference type="InterPro" id="IPR000524">
    <property type="entry name" value="Tscrpt_reg_HTH_GntR"/>
</dbReference>
<keyword evidence="3" id="KW-0804">Transcription</keyword>
<accession>A0A4D7BJI9</accession>
<dbReference type="Pfam" id="PF07729">
    <property type="entry name" value="FCD"/>
    <property type="match status" value="1"/>
</dbReference>
<dbReference type="InterPro" id="IPR036390">
    <property type="entry name" value="WH_DNA-bd_sf"/>
</dbReference>
<evidence type="ECO:0000313" key="5">
    <source>
        <dbReference type="EMBL" id="QCI67877.1"/>
    </source>
</evidence>